<keyword evidence="1" id="KW-0472">Membrane</keyword>
<reference evidence="2 3" key="1">
    <citation type="submission" date="2016-07" db="EMBL/GenBank/DDBJ databases">
        <title>Multiple horizontal gene transfer events from other fungi enriched the ability of initially mycotrophic Trichoderma (Ascomycota) to feed on dead plant biomass.</title>
        <authorList>
            <consortium name="DOE Joint Genome Institute"/>
            <person name="Aerts A."/>
            <person name="Atanasova L."/>
            <person name="Chenthamara K."/>
            <person name="Zhang J."/>
            <person name="Grujic M."/>
            <person name="Henrissat B."/>
            <person name="Kuo A."/>
            <person name="Salamov A."/>
            <person name="Lipzen A."/>
            <person name="Labutti K."/>
            <person name="Barry K."/>
            <person name="Miao Y."/>
            <person name="Rahimi M.J."/>
            <person name="Shen Q."/>
            <person name="Grigoriev I.V."/>
            <person name="Kubicek C.P."/>
            <person name="Druzhinina I.S."/>
        </authorList>
    </citation>
    <scope>NUCLEOTIDE SEQUENCE [LARGE SCALE GENOMIC DNA]</scope>
    <source>
        <strain evidence="2 3">CBS 226.95</strain>
    </source>
</reference>
<name>A0A2T4AR78_TRIHA</name>
<keyword evidence="1" id="KW-1133">Transmembrane helix</keyword>
<accession>A0A2T4AR78</accession>
<dbReference type="RefSeq" id="XP_024779253.1">
    <property type="nucleotide sequence ID" value="XM_024914198.1"/>
</dbReference>
<dbReference type="GeneID" id="36622763"/>
<dbReference type="AlphaFoldDB" id="A0A2T4AR78"/>
<protein>
    <submittedName>
        <fullName evidence="2">Uncharacterized protein</fullName>
    </submittedName>
</protein>
<evidence type="ECO:0000256" key="1">
    <source>
        <dbReference type="SAM" id="Phobius"/>
    </source>
</evidence>
<proteinExistence type="predicted"/>
<sequence length="157" mass="18060">MAFDFWPFLCDSLFCSKVILFCFGCSLRQGFDFIPHVLCCFRSPLVLLLMLILCLFFLFNFFILRWRLRLLTYYLLLLVPQLTPYKVLLSFIAPCLHDIHNVSITPAAFIPDGDKPNQLVTLAHDSSIYRPAVTAIALLLLLCDAAYEDSYPYSAIY</sequence>
<dbReference type="EMBL" id="KZ679676">
    <property type="protein sequence ID" value="PTB59576.1"/>
    <property type="molecule type" value="Genomic_DNA"/>
</dbReference>
<feature type="transmembrane region" description="Helical" evidence="1">
    <location>
        <begin position="45"/>
        <end position="64"/>
    </location>
</feature>
<keyword evidence="1" id="KW-0812">Transmembrane</keyword>
<feature type="transmembrane region" description="Helical" evidence="1">
    <location>
        <begin position="71"/>
        <end position="93"/>
    </location>
</feature>
<organism evidence="2 3">
    <name type="scientific">Trichoderma harzianum CBS 226.95</name>
    <dbReference type="NCBI Taxonomy" id="983964"/>
    <lineage>
        <taxon>Eukaryota</taxon>
        <taxon>Fungi</taxon>
        <taxon>Dikarya</taxon>
        <taxon>Ascomycota</taxon>
        <taxon>Pezizomycotina</taxon>
        <taxon>Sordariomycetes</taxon>
        <taxon>Hypocreomycetidae</taxon>
        <taxon>Hypocreales</taxon>
        <taxon>Hypocreaceae</taxon>
        <taxon>Trichoderma</taxon>
    </lineage>
</organism>
<evidence type="ECO:0000313" key="3">
    <source>
        <dbReference type="Proteomes" id="UP000241690"/>
    </source>
</evidence>
<gene>
    <name evidence="2" type="ORF">M431DRAFT_307568</name>
</gene>
<keyword evidence="3" id="KW-1185">Reference proteome</keyword>
<evidence type="ECO:0000313" key="2">
    <source>
        <dbReference type="EMBL" id="PTB59576.1"/>
    </source>
</evidence>
<dbReference type="Proteomes" id="UP000241690">
    <property type="component" value="Unassembled WGS sequence"/>
</dbReference>